<proteinExistence type="predicted"/>
<sequence>MFDNLLTNKYFCIAILIALILALYFYSQKDSCKIEGMSTTGINLTTLSQDLTETPWTNKLNGSKYKQVNNMFDKYADNLTKKRLKANGYDYVNFLKGPDERYIEYVEHENFEDETSTPKKKNKQKNLSEIPMPIDTHPELSQCQPCRCDNINKYIATDDESEEKKPKRKLIKKLIK</sequence>
<organism evidence="3">
    <name type="scientific">viral metagenome</name>
    <dbReference type="NCBI Taxonomy" id="1070528"/>
    <lineage>
        <taxon>unclassified sequences</taxon>
        <taxon>metagenomes</taxon>
        <taxon>organismal metagenomes</taxon>
    </lineage>
</organism>
<dbReference type="EMBL" id="MN740556">
    <property type="protein sequence ID" value="QHU33074.1"/>
    <property type="molecule type" value="Genomic_DNA"/>
</dbReference>
<keyword evidence="2" id="KW-1133">Transmembrane helix</keyword>
<evidence type="ECO:0000313" key="3">
    <source>
        <dbReference type="EMBL" id="QHU33074.1"/>
    </source>
</evidence>
<evidence type="ECO:0000256" key="2">
    <source>
        <dbReference type="SAM" id="Phobius"/>
    </source>
</evidence>
<protein>
    <submittedName>
        <fullName evidence="3">Uncharacterized protein</fullName>
    </submittedName>
</protein>
<accession>A0A6C0LU39</accession>
<keyword evidence="2" id="KW-0812">Transmembrane</keyword>
<feature type="region of interest" description="Disordered" evidence="1">
    <location>
        <begin position="113"/>
        <end position="144"/>
    </location>
</feature>
<feature type="compositionally biased region" description="Basic residues" evidence="1">
    <location>
        <begin position="166"/>
        <end position="176"/>
    </location>
</feature>
<feature type="transmembrane region" description="Helical" evidence="2">
    <location>
        <begin position="6"/>
        <end position="26"/>
    </location>
</feature>
<evidence type="ECO:0000256" key="1">
    <source>
        <dbReference type="SAM" id="MobiDB-lite"/>
    </source>
</evidence>
<dbReference type="AlphaFoldDB" id="A0A6C0LU39"/>
<keyword evidence="2" id="KW-0472">Membrane</keyword>
<name>A0A6C0LU39_9ZZZZ</name>
<feature type="region of interest" description="Disordered" evidence="1">
    <location>
        <begin position="157"/>
        <end position="176"/>
    </location>
</feature>
<reference evidence="3" key="1">
    <citation type="journal article" date="2020" name="Nature">
        <title>Giant virus diversity and host interactions through global metagenomics.</title>
        <authorList>
            <person name="Schulz F."/>
            <person name="Roux S."/>
            <person name="Paez-Espino D."/>
            <person name="Jungbluth S."/>
            <person name="Walsh D.A."/>
            <person name="Denef V.J."/>
            <person name="McMahon K.D."/>
            <person name="Konstantinidis K.T."/>
            <person name="Eloe-Fadrosh E.A."/>
            <person name="Kyrpides N.C."/>
            <person name="Woyke T."/>
        </authorList>
    </citation>
    <scope>NUCLEOTIDE SEQUENCE</scope>
    <source>
        <strain evidence="3">GVMAG-S-1014582-52</strain>
    </source>
</reference>